<dbReference type="InterPro" id="IPR017455">
    <property type="entry name" value="Znf_FYVE-rel"/>
</dbReference>
<keyword evidence="7" id="KW-1185">Reference proteome</keyword>
<keyword evidence="3" id="KW-0862">Zinc</keyword>
<dbReference type="InterPro" id="IPR029016">
    <property type="entry name" value="GAF-like_dom_sf"/>
</dbReference>
<dbReference type="CDD" id="cd00065">
    <property type="entry name" value="FYVE_like_SF"/>
    <property type="match status" value="1"/>
</dbReference>
<dbReference type="SUPFAM" id="SSF57903">
    <property type="entry name" value="FYVE/PHD zinc finger"/>
    <property type="match status" value="1"/>
</dbReference>
<dbReference type="Gene3D" id="3.30.450.40">
    <property type="match status" value="1"/>
</dbReference>
<dbReference type="HOGENOM" id="CLU_013242_2_0_1"/>
<keyword evidence="1" id="KW-0479">Metal-binding</keyword>
<sequence>MPSAVASFRRRATRDGLNKERGDNVFRGIVHSTVGNDSDNLSSSEFSTSSFDGPIVDVSGEKVLLDDHELFERANDVKTQIDFDTLTDLSKCQWKWKHSKNDFTLFTRQVEHTANTKKAKLTSHQVLAAGEIQCSIEEIEHILQSTSDTDYNAVMKGLYKKDYIYGSIVHVAPGASPSPGTDDDSKSTTTMVASSDQLTVKTSSFVRSNIFVRNEQWCFLEHFQRDPSNDSFMVTITSLDESAITVGKVKHGRVDQLHDLIAGYSVSKIPSTNSVRVLFHGNFSGDNTDPKGNASESMSKSRLMALAKGVSEMPDVVRRRRLGMQKLADRAAFAAKNAHCICCTKSLHLLSKKKRCYLCGYFVCDKDWSIQKMETRHGQVTAIRVCSRCLESVESCEYAGVRPDSLGKVTVKPDQDNSQKAGKAMATFLQDALHNSTEFKKESVKTVIKHLINEERRRSDDSIPPVVLSNSSAEKEYIKALDQYFMVESIPADKCELANNETRAYPIQPRGDPYTPVDYPVPDQEGKRLSAIEKGELMQMSNADELNIICTLAARELNCMASCVTIIGQENQLVLASNVDEFRMLSVPRNETFCQHTIMDTKPLLVPHPEADVRFANLATRKEYDVKFYCGFPIVDQSNAVVGSVCCMDNKTHDLTASQYSSMKRLAETASKVVRMKSQQRRASAAV</sequence>
<dbReference type="Pfam" id="PF01590">
    <property type="entry name" value="GAF"/>
    <property type="match status" value="1"/>
</dbReference>
<dbReference type="InterPro" id="IPR011011">
    <property type="entry name" value="Znf_FYVE_PHD"/>
</dbReference>
<dbReference type="InterPro" id="IPR013083">
    <property type="entry name" value="Znf_RING/FYVE/PHD"/>
</dbReference>
<dbReference type="STRING" id="431595.K3W8E9"/>
<evidence type="ECO:0000256" key="4">
    <source>
        <dbReference type="PROSITE-ProRule" id="PRU00091"/>
    </source>
</evidence>
<dbReference type="eggNOG" id="ENOG502SHV5">
    <property type="taxonomic scope" value="Eukaryota"/>
</dbReference>
<reference evidence="7" key="1">
    <citation type="journal article" date="2010" name="Genome Biol.">
        <title>Genome sequence of the necrotrophic plant pathogen Pythium ultimum reveals original pathogenicity mechanisms and effector repertoire.</title>
        <authorList>
            <person name="Levesque C.A."/>
            <person name="Brouwer H."/>
            <person name="Cano L."/>
            <person name="Hamilton J.P."/>
            <person name="Holt C."/>
            <person name="Huitema E."/>
            <person name="Raffaele S."/>
            <person name="Robideau G.P."/>
            <person name="Thines M."/>
            <person name="Win J."/>
            <person name="Zerillo M.M."/>
            <person name="Beakes G.W."/>
            <person name="Boore J.L."/>
            <person name="Busam D."/>
            <person name="Dumas B."/>
            <person name="Ferriera S."/>
            <person name="Fuerstenberg S.I."/>
            <person name="Gachon C.M."/>
            <person name="Gaulin E."/>
            <person name="Govers F."/>
            <person name="Grenville-Briggs L."/>
            <person name="Horner N."/>
            <person name="Hostetler J."/>
            <person name="Jiang R.H."/>
            <person name="Johnson J."/>
            <person name="Krajaejun T."/>
            <person name="Lin H."/>
            <person name="Meijer H.J."/>
            <person name="Moore B."/>
            <person name="Morris P."/>
            <person name="Phuntmart V."/>
            <person name="Puiu D."/>
            <person name="Shetty J."/>
            <person name="Stajich J.E."/>
            <person name="Tripathy S."/>
            <person name="Wawra S."/>
            <person name="van West P."/>
            <person name="Whitty B.R."/>
            <person name="Coutinho P.M."/>
            <person name="Henrissat B."/>
            <person name="Martin F."/>
            <person name="Thomas P.D."/>
            <person name="Tyler B.M."/>
            <person name="De Vries R.P."/>
            <person name="Kamoun S."/>
            <person name="Yandell M."/>
            <person name="Tisserat N."/>
            <person name="Buell C.R."/>
        </authorList>
    </citation>
    <scope>NUCLEOTIDE SEQUENCE</scope>
    <source>
        <strain evidence="7">DAOM:BR144</strain>
    </source>
</reference>
<dbReference type="PROSITE" id="PS50178">
    <property type="entry name" value="ZF_FYVE"/>
    <property type="match status" value="1"/>
</dbReference>
<dbReference type="InParanoid" id="K3W8E9"/>
<dbReference type="Gene3D" id="3.30.40.10">
    <property type="entry name" value="Zinc/RING finger domain, C3HC4 (zinc finger)"/>
    <property type="match status" value="1"/>
</dbReference>
<dbReference type="AlphaFoldDB" id="K3W8E9"/>
<organism evidence="6 7">
    <name type="scientific">Globisporangium ultimum (strain ATCC 200006 / CBS 805.95 / DAOM BR144)</name>
    <name type="common">Pythium ultimum</name>
    <dbReference type="NCBI Taxonomy" id="431595"/>
    <lineage>
        <taxon>Eukaryota</taxon>
        <taxon>Sar</taxon>
        <taxon>Stramenopiles</taxon>
        <taxon>Oomycota</taxon>
        <taxon>Peronosporomycetes</taxon>
        <taxon>Pythiales</taxon>
        <taxon>Pythiaceae</taxon>
        <taxon>Globisporangium</taxon>
    </lineage>
</organism>
<proteinExistence type="predicted"/>
<dbReference type="InterPro" id="IPR003018">
    <property type="entry name" value="GAF"/>
</dbReference>
<evidence type="ECO:0000259" key="5">
    <source>
        <dbReference type="PROSITE" id="PS50178"/>
    </source>
</evidence>
<keyword evidence="2 4" id="KW-0863">Zinc-finger</keyword>
<dbReference type="EnsemblProtists" id="PYU1_T001240">
    <property type="protein sequence ID" value="PYU1_T001240"/>
    <property type="gene ID" value="PYU1_G001240"/>
</dbReference>
<dbReference type="SUPFAM" id="SSF55781">
    <property type="entry name" value="GAF domain-like"/>
    <property type="match status" value="1"/>
</dbReference>
<dbReference type="PANTHER" id="PTHR43102">
    <property type="entry name" value="SLR1143 PROTEIN"/>
    <property type="match status" value="1"/>
</dbReference>
<dbReference type="PANTHER" id="PTHR43102:SF2">
    <property type="entry name" value="GAF DOMAIN-CONTAINING PROTEIN"/>
    <property type="match status" value="1"/>
</dbReference>
<accession>K3W8E9</accession>
<name>K3W8E9_GLOUD</name>
<evidence type="ECO:0000313" key="7">
    <source>
        <dbReference type="Proteomes" id="UP000019132"/>
    </source>
</evidence>
<evidence type="ECO:0000256" key="1">
    <source>
        <dbReference type="ARBA" id="ARBA00022723"/>
    </source>
</evidence>
<feature type="domain" description="FYVE-type" evidence="5">
    <location>
        <begin position="334"/>
        <end position="394"/>
    </location>
</feature>
<evidence type="ECO:0000256" key="3">
    <source>
        <dbReference type="ARBA" id="ARBA00022833"/>
    </source>
</evidence>
<dbReference type="VEuPathDB" id="FungiDB:PYU1_G001240"/>
<evidence type="ECO:0000256" key="2">
    <source>
        <dbReference type="ARBA" id="ARBA00022771"/>
    </source>
</evidence>
<reference evidence="7" key="2">
    <citation type="submission" date="2010-04" db="EMBL/GenBank/DDBJ databases">
        <authorList>
            <person name="Buell R."/>
            <person name="Hamilton J."/>
            <person name="Hostetler J."/>
        </authorList>
    </citation>
    <scope>NUCLEOTIDE SEQUENCE [LARGE SCALE GENOMIC DNA]</scope>
    <source>
        <strain evidence="7">DAOM:BR144</strain>
    </source>
</reference>
<dbReference type="GO" id="GO:0008270">
    <property type="term" value="F:zinc ion binding"/>
    <property type="evidence" value="ECO:0007669"/>
    <property type="project" value="UniProtKB-KW"/>
</dbReference>
<protein>
    <recommendedName>
        <fullName evidence="5">FYVE-type domain-containing protein</fullName>
    </recommendedName>
</protein>
<evidence type="ECO:0000313" key="6">
    <source>
        <dbReference type="EnsemblProtists" id="PYU1_T001240"/>
    </source>
</evidence>
<dbReference type="Proteomes" id="UP000019132">
    <property type="component" value="Unassembled WGS sequence"/>
</dbReference>
<dbReference type="EMBL" id="GL376626">
    <property type="status" value="NOT_ANNOTATED_CDS"/>
    <property type="molecule type" value="Genomic_DNA"/>
</dbReference>
<reference evidence="6" key="3">
    <citation type="submission" date="2015-02" db="UniProtKB">
        <authorList>
            <consortium name="EnsemblProtists"/>
        </authorList>
    </citation>
    <scope>IDENTIFICATION</scope>
    <source>
        <strain evidence="6">DAOM BR144</strain>
    </source>
</reference>